<dbReference type="GO" id="GO:0006520">
    <property type="term" value="P:amino acid metabolic process"/>
    <property type="evidence" value="ECO:0007669"/>
    <property type="project" value="InterPro"/>
</dbReference>
<feature type="region of interest" description="Disordered" evidence="8">
    <location>
        <begin position="162"/>
        <end position="226"/>
    </location>
</feature>
<dbReference type="PRINTS" id="PR00800">
    <property type="entry name" value="YHDCRBOXLASE"/>
</dbReference>
<evidence type="ECO:0000313" key="9">
    <source>
        <dbReference type="EMBL" id="GEK84487.1"/>
    </source>
</evidence>
<evidence type="ECO:0000256" key="8">
    <source>
        <dbReference type="SAM" id="MobiDB-lite"/>
    </source>
</evidence>
<accession>A0A7W3JJX7</accession>
<keyword evidence="11" id="KW-1185">Reference proteome</keyword>
<gene>
    <name evidence="10" type="ORF">FB463_002471</name>
    <name evidence="9" type="ORF">FFA01_27960</name>
</gene>
<dbReference type="InterPro" id="IPR015422">
    <property type="entry name" value="PyrdxlP-dep_Trfase_small"/>
</dbReference>
<dbReference type="AlphaFoldDB" id="A0A7W3JJX7"/>
<keyword evidence="5 7" id="KW-0456">Lyase</keyword>
<evidence type="ECO:0000256" key="2">
    <source>
        <dbReference type="ARBA" id="ARBA00009533"/>
    </source>
</evidence>
<dbReference type="PANTHER" id="PTHR45677">
    <property type="entry name" value="GLUTAMATE DECARBOXYLASE-RELATED"/>
    <property type="match status" value="1"/>
</dbReference>
<comment type="similarity">
    <text evidence="2 7">Belongs to the group II decarboxylase family.</text>
</comment>
<dbReference type="EMBL" id="JACGWW010000003">
    <property type="protein sequence ID" value="MBA8814205.1"/>
    <property type="molecule type" value="Genomic_DNA"/>
</dbReference>
<dbReference type="RefSeq" id="WP_244289871.1">
    <property type="nucleotide sequence ID" value="NZ_BAAAHR010000007.1"/>
</dbReference>
<dbReference type="SUPFAM" id="SSF53383">
    <property type="entry name" value="PLP-dependent transferases"/>
    <property type="match status" value="1"/>
</dbReference>
<dbReference type="InterPro" id="IPR015421">
    <property type="entry name" value="PyrdxlP-dep_Trfase_major"/>
</dbReference>
<dbReference type="GO" id="GO:0005737">
    <property type="term" value="C:cytoplasm"/>
    <property type="evidence" value="ECO:0007669"/>
    <property type="project" value="TreeGrafter"/>
</dbReference>
<comment type="cofactor">
    <cofactor evidence="1 6 7">
        <name>pyridoxal 5'-phosphate</name>
        <dbReference type="ChEBI" id="CHEBI:597326"/>
    </cofactor>
</comment>
<name>A0A7W3JJX7_9MICO</name>
<evidence type="ECO:0000313" key="10">
    <source>
        <dbReference type="EMBL" id="MBA8814205.1"/>
    </source>
</evidence>
<dbReference type="GO" id="GO:0033983">
    <property type="term" value="F:diaminobutyrate decarboxylase activity"/>
    <property type="evidence" value="ECO:0007669"/>
    <property type="project" value="UniProtKB-EC"/>
</dbReference>
<comment type="caution">
    <text evidence="10">The sequence shown here is derived from an EMBL/GenBank/DDBJ whole genome shotgun (WGS) entry which is preliminary data.</text>
</comment>
<dbReference type="Proteomes" id="UP000321154">
    <property type="component" value="Unassembled WGS sequence"/>
</dbReference>
<dbReference type="EC" id="4.1.1.86" evidence="10"/>
<dbReference type="Gene3D" id="3.40.640.10">
    <property type="entry name" value="Type I PLP-dependent aspartate aminotransferase-like (Major domain)"/>
    <property type="match status" value="1"/>
</dbReference>
<dbReference type="Pfam" id="PF00282">
    <property type="entry name" value="Pyridoxal_deC"/>
    <property type="match status" value="2"/>
</dbReference>
<dbReference type="GO" id="GO:0019752">
    <property type="term" value="P:carboxylic acid metabolic process"/>
    <property type="evidence" value="ECO:0007669"/>
    <property type="project" value="InterPro"/>
</dbReference>
<reference evidence="9 11" key="1">
    <citation type="submission" date="2019-07" db="EMBL/GenBank/DDBJ databases">
        <title>Whole genome shotgun sequence of Frigoribacterium faeni NBRC 103066.</title>
        <authorList>
            <person name="Hosoyama A."/>
            <person name="Uohara A."/>
            <person name="Ohji S."/>
            <person name="Ichikawa N."/>
        </authorList>
    </citation>
    <scope>NUCLEOTIDE SEQUENCE [LARGE SCALE GENOMIC DNA]</scope>
    <source>
        <strain evidence="9 11">NBRC 103066</strain>
    </source>
</reference>
<evidence type="ECO:0000256" key="6">
    <source>
        <dbReference type="PIRSR" id="PIRSR602129-50"/>
    </source>
</evidence>
<keyword evidence="3" id="KW-0210">Decarboxylase</keyword>
<evidence type="ECO:0000256" key="4">
    <source>
        <dbReference type="ARBA" id="ARBA00022898"/>
    </source>
</evidence>
<dbReference type="Gene3D" id="3.90.1150.10">
    <property type="entry name" value="Aspartate Aminotransferase, domain 1"/>
    <property type="match status" value="1"/>
</dbReference>
<dbReference type="EMBL" id="BJUV01000040">
    <property type="protein sequence ID" value="GEK84487.1"/>
    <property type="molecule type" value="Genomic_DNA"/>
</dbReference>
<protein>
    <submittedName>
        <fullName evidence="10">L-2,4-diaminobutyrate decarboxylase</fullName>
        <ecNumber evidence="10">4.1.1.86</ecNumber>
    </submittedName>
</protein>
<evidence type="ECO:0000256" key="5">
    <source>
        <dbReference type="ARBA" id="ARBA00023239"/>
    </source>
</evidence>
<dbReference type="Gene3D" id="1.20.1650.10">
    <property type="entry name" value="PLP-dependent transferases"/>
    <property type="match status" value="1"/>
</dbReference>
<dbReference type="PANTHER" id="PTHR45677:SF8">
    <property type="entry name" value="CYSTEINE SULFINIC ACID DECARBOXYLASE"/>
    <property type="match status" value="1"/>
</dbReference>
<evidence type="ECO:0000256" key="1">
    <source>
        <dbReference type="ARBA" id="ARBA00001933"/>
    </source>
</evidence>
<sequence length="556" mass="59343">MSDLLSASTAESYATETTAVVDRLARRFRTTRQPFSGESRAELQRLVDAVDLDAPGTGTADALREIDELFAANAVWFHDPAYQSHLNCPVAVPAVAAEAVLAAVNPSVDTYDQSAAGTLMERRLVDWTAGRIGFDAATRDGVFTSGGTQSNLHALLLAREHATARARHESHASHEDGTREHGAPANGTPSTTPRAEEARRSSPTPPPGTEEARPATARLSPPRPLPRVATLHDLHARMIVLATAESHFSVQKSTRLLGLGDDAVVTVPTDAAGRMRSDALAVALDALVQAGHLPIAVVATAGTTDRGCIDPLAAIADVCDRSGVWLHVDAAYGGGLLVSPTRRHLLDGIERARSVTVDFHKTFFQPVSSSAIVVRDGRDLDPVAWHADYLNPLADPEPNQVSKSLQTTRRFDALKLWATLRALGADEVGAMVDRVVDLAAEVHAALRDDDEFDLLAETQLSTVLFRWQPRHVDDATADRLVPLVRRVLFESGRAIVAKTVVAGRPCLKLTLLNPESTLADVTGVLDLIRASSAALLESDDLTAATVAATTSEGANR</sequence>
<dbReference type="InterPro" id="IPR002129">
    <property type="entry name" value="PyrdxlP-dep_de-COase"/>
</dbReference>
<dbReference type="InterPro" id="IPR015424">
    <property type="entry name" value="PyrdxlP-dep_Trfase"/>
</dbReference>
<evidence type="ECO:0000256" key="7">
    <source>
        <dbReference type="RuleBase" id="RU000382"/>
    </source>
</evidence>
<feature type="modified residue" description="N6-(pyridoxal phosphate)lysine" evidence="6">
    <location>
        <position position="361"/>
    </location>
</feature>
<proteinExistence type="inferred from homology"/>
<dbReference type="Proteomes" id="UP000522688">
    <property type="component" value="Unassembled WGS sequence"/>
</dbReference>
<reference evidence="10 12" key="2">
    <citation type="submission" date="2020-07" db="EMBL/GenBank/DDBJ databases">
        <title>Sequencing the genomes of 1000 actinobacteria strains.</title>
        <authorList>
            <person name="Klenk H.-P."/>
        </authorList>
    </citation>
    <scope>NUCLEOTIDE SEQUENCE [LARGE SCALE GENOMIC DNA]</scope>
    <source>
        <strain evidence="10 12">DSM 10309</strain>
    </source>
</reference>
<dbReference type="GO" id="GO:0030170">
    <property type="term" value="F:pyridoxal phosphate binding"/>
    <property type="evidence" value="ECO:0007669"/>
    <property type="project" value="InterPro"/>
</dbReference>
<evidence type="ECO:0000313" key="12">
    <source>
        <dbReference type="Proteomes" id="UP000522688"/>
    </source>
</evidence>
<dbReference type="InterPro" id="IPR010977">
    <property type="entry name" value="Aromatic_deC"/>
</dbReference>
<keyword evidence="4 6" id="KW-0663">Pyridoxal phosphate</keyword>
<organism evidence="10 12">
    <name type="scientific">Frigoribacterium faeni</name>
    <dbReference type="NCBI Taxonomy" id="145483"/>
    <lineage>
        <taxon>Bacteria</taxon>
        <taxon>Bacillati</taxon>
        <taxon>Actinomycetota</taxon>
        <taxon>Actinomycetes</taxon>
        <taxon>Micrococcales</taxon>
        <taxon>Microbacteriaceae</taxon>
        <taxon>Frigoribacterium</taxon>
    </lineage>
</organism>
<dbReference type="GO" id="GO:0004058">
    <property type="term" value="F:aromatic-L-amino-acid decarboxylase activity"/>
    <property type="evidence" value="ECO:0007669"/>
    <property type="project" value="UniProtKB-ARBA"/>
</dbReference>
<feature type="compositionally biased region" description="Basic and acidic residues" evidence="8">
    <location>
        <begin position="162"/>
        <end position="182"/>
    </location>
</feature>
<evidence type="ECO:0000313" key="11">
    <source>
        <dbReference type="Proteomes" id="UP000321154"/>
    </source>
</evidence>
<evidence type="ECO:0000256" key="3">
    <source>
        <dbReference type="ARBA" id="ARBA00022793"/>
    </source>
</evidence>